<reference evidence="8" key="1">
    <citation type="submission" date="2012-12" db="EMBL/GenBank/DDBJ databases">
        <authorList>
            <person name="Hellsten U."/>
            <person name="Grimwood J."/>
            <person name="Chapman J.A."/>
            <person name="Shapiro H."/>
            <person name="Aerts A."/>
            <person name="Otillar R.P."/>
            <person name="Terry A.Y."/>
            <person name="Boore J.L."/>
            <person name="Simakov O."/>
            <person name="Marletaz F."/>
            <person name="Cho S.-J."/>
            <person name="Edsinger-Gonzales E."/>
            <person name="Havlak P."/>
            <person name="Kuo D.-H."/>
            <person name="Larsson T."/>
            <person name="Lv J."/>
            <person name="Arendt D."/>
            <person name="Savage R."/>
            <person name="Osoegawa K."/>
            <person name="de Jong P."/>
            <person name="Lindberg D.R."/>
            <person name="Seaver E.C."/>
            <person name="Weisblat D.A."/>
            <person name="Putnam N.H."/>
            <person name="Grigoriev I.V."/>
            <person name="Rokhsar D.S."/>
        </authorList>
    </citation>
    <scope>NUCLEOTIDE SEQUENCE</scope>
    <source>
        <strain evidence="8">I ESC-2004</strain>
    </source>
</reference>
<dbReference type="InterPro" id="IPR008922">
    <property type="entry name" value="Di-copper_centre_dom_sf"/>
</dbReference>
<evidence type="ECO:0000259" key="5">
    <source>
        <dbReference type="PROSITE" id="PS00498"/>
    </source>
</evidence>
<feature type="domain" description="Tyrosinase copper-binding" evidence="4">
    <location>
        <begin position="139"/>
        <end position="156"/>
    </location>
</feature>
<feature type="non-terminal residue" evidence="6">
    <location>
        <position position="457"/>
    </location>
</feature>
<dbReference type="Pfam" id="PF00264">
    <property type="entry name" value="Tyrosinase"/>
    <property type="match status" value="1"/>
</dbReference>
<keyword evidence="1" id="KW-0479">Metal-binding</keyword>
<feature type="domain" description="Tyrosinase copper-binding" evidence="5">
    <location>
        <begin position="321"/>
        <end position="332"/>
    </location>
</feature>
<dbReference type="OMA" id="PMDKMAN"/>
<feature type="transmembrane region" description="Helical" evidence="3">
    <location>
        <begin position="418"/>
        <end position="439"/>
    </location>
</feature>
<protein>
    <recommendedName>
        <fullName evidence="4 5">Tyrosinase copper-binding domain-containing protein</fullName>
    </recommendedName>
</protein>
<dbReference type="EMBL" id="AMQN01012818">
    <property type="status" value="NOT_ANNOTATED_CDS"/>
    <property type="molecule type" value="Genomic_DNA"/>
</dbReference>
<reference evidence="6 8" key="2">
    <citation type="journal article" date="2013" name="Nature">
        <title>Insights into bilaterian evolution from three spiralian genomes.</title>
        <authorList>
            <person name="Simakov O."/>
            <person name="Marletaz F."/>
            <person name="Cho S.J."/>
            <person name="Edsinger-Gonzales E."/>
            <person name="Havlak P."/>
            <person name="Hellsten U."/>
            <person name="Kuo D.H."/>
            <person name="Larsson T."/>
            <person name="Lv J."/>
            <person name="Arendt D."/>
            <person name="Savage R."/>
            <person name="Osoegawa K."/>
            <person name="de Jong P."/>
            <person name="Grimwood J."/>
            <person name="Chapman J.A."/>
            <person name="Shapiro H."/>
            <person name="Aerts A."/>
            <person name="Otillar R.P."/>
            <person name="Terry A.Y."/>
            <person name="Boore J.L."/>
            <person name="Grigoriev I.V."/>
            <person name="Lindberg D.R."/>
            <person name="Seaver E.C."/>
            <person name="Weisblat D.A."/>
            <person name="Putnam N.H."/>
            <person name="Rokhsar D.S."/>
        </authorList>
    </citation>
    <scope>NUCLEOTIDE SEQUENCE</scope>
    <source>
        <strain evidence="6 8">I ESC-2004</strain>
    </source>
</reference>
<dbReference type="AlphaFoldDB" id="R7THS2"/>
<dbReference type="Proteomes" id="UP000014760">
    <property type="component" value="Unassembled WGS sequence"/>
</dbReference>
<dbReference type="PANTHER" id="PTHR11474:SF126">
    <property type="entry name" value="TYROSINASE-LIKE PROTEIN TYR-1-RELATED"/>
    <property type="match status" value="1"/>
</dbReference>
<dbReference type="EMBL" id="KB309774">
    <property type="protein sequence ID" value="ELT93343.1"/>
    <property type="molecule type" value="Genomic_DNA"/>
</dbReference>
<dbReference type="HOGENOM" id="CLU_038693_0_0_1"/>
<dbReference type="InterPro" id="IPR050316">
    <property type="entry name" value="Tyrosinase/Hemocyanin"/>
</dbReference>
<dbReference type="PROSITE" id="PS00497">
    <property type="entry name" value="TYROSINASE_1"/>
    <property type="match status" value="1"/>
</dbReference>
<gene>
    <name evidence="6" type="ORF">CAPTEDRAFT_34168</name>
</gene>
<keyword evidence="3" id="KW-1133">Transmembrane helix</keyword>
<keyword evidence="2" id="KW-0186">Copper</keyword>
<evidence type="ECO:0000256" key="2">
    <source>
        <dbReference type="ARBA" id="ARBA00023008"/>
    </source>
</evidence>
<proteinExistence type="predicted"/>
<accession>R7THS2</accession>
<keyword evidence="3" id="KW-0472">Membrane</keyword>
<dbReference type="STRING" id="283909.R7THS2"/>
<sequence length="457" mass="52090">DPRLEWPLNYFKYACECVGHRSGYDCQDCDFGWTGVDCAQRKKPAIRKNALLLSDAEKKRFRDTLTKLKNTPSDFVVARDGFGNDPYNKNRFVTDSSIYDTLTFLHFFSVKTPIKDTGEADCVRGNFFDDVQFILDFAHNGPGFPTWHRRFLLEFERELQRASGDEQMGIPYWDWTDHAHNCSVCTNDLVGEMVLDDPEGILDRGSDFWNWTMRCQISPVIEGCTYHVCNMSLPPSQIWRLPTGSAPNLPILEDISFALNAEVYDAEPFGLHSPANSFRNCLEGFVTSRGRVTKREDISLHGQGHTFFSGSVNAVPISPSDPLFYLHHAYVDKILEVWLRNTPTDSHKFPPPGRGPTGHNYRDYLVSFFPSATHEDYLKSSLEFGYDYDDMWEADFMHKVRAHGGNVGDEMQAVSGRMMVMLGCGVVAVVTITVVFLFVTYKKRAKKTKEEEPLLEE</sequence>
<name>R7THS2_CAPTE</name>
<evidence type="ECO:0000256" key="1">
    <source>
        <dbReference type="ARBA" id="ARBA00022723"/>
    </source>
</evidence>
<dbReference type="GO" id="GO:0046872">
    <property type="term" value="F:metal ion binding"/>
    <property type="evidence" value="ECO:0007669"/>
    <property type="project" value="UniProtKB-KW"/>
</dbReference>
<evidence type="ECO:0000313" key="7">
    <source>
        <dbReference type="EnsemblMetazoa" id="CapteP34168"/>
    </source>
</evidence>
<dbReference type="PRINTS" id="PR00092">
    <property type="entry name" value="TYROSINASE"/>
</dbReference>
<dbReference type="EnsemblMetazoa" id="CapteT34168">
    <property type="protein sequence ID" value="CapteP34168"/>
    <property type="gene ID" value="CapteG34168"/>
</dbReference>
<organism evidence="6">
    <name type="scientific">Capitella teleta</name>
    <name type="common">Polychaete worm</name>
    <dbReference type="NCBI Taxonomy" id="283909"/>
    <lineage>
        <taxon>Eukaryota</taxon>
        <taxon>Metazoa</taxon>
        <taxon>Spiralia</taxon>
        <taxon>Lophotrochozoa</taxon>
        <taxon>Annelida</taxon>
        <taxon>Polychaeta</taxon>
        <taxon>Sedentaria</taxon>
        <taxon>Scolecida</taxon>
        <taxon>Capitellidae</taxon>
        <taxon>Capitella</taxon>
    </lineage>
</organism>
<dbReference type="PANTHER" id="PTHR11474">
    <property type="entry name" value="TYROSINASE FAMILY MEMBER"/>
    <property type="match status" value="1"/>
</dbReference>
<dbReference type="GO" id="GO:0016491">
    <property type="term" value="F:oxidoreductase activity"/>
    <property type="evidence" value="ECO:0007669"/>
    <property type="project" value="InterPro"/>
</dbReference>
<keyword evidence="8" id="KW-1185">Reference proteome</keyword>
<evidence type="ECO:0000313" key="6">
    <source>
        <dbReference type="EMBL" id="ELT93343.1"/>
    </source>
</evidence>
<evidence type="ECO:0000259" key="4">
    <source>
        <dbReference type="PROSITE" id="PS00497"/>
    </source>
</evidence>
<dbReference type="Gene3D" id="1.10.1280.10">
    <property type="entry name" value="Di-copper center containing domain from catechol oxidase"/>
    <property type="match status" value="1"/>
</dbReference>
<evidence type="ECO:0000256" key="3">
    <source>
        <dbReference type="SAM" id="Phobius"/>
    </source>
</evidence>
<dbReference type="OrthoDB" id="5913710at2759"/>
<dbReference type="SUPFAM" id="SSF48056">
    <property type="entry name" value="Di-copper centre-containing domain"/>
    <property type="match status" value="1"/>
</dbReference>
<evidence type="ECO:0000313" key="8">
    <source>
        <dbReference type="Proteomes" id="UP000014760"/>
    </source>
</evidence>
<dbReference type="InterPro" id="IPR002227">
    <property type="entry name" value="Tyrosinase_Cu-bd"/>
</dbReference>
<reference evidence="7" key="3">
    <citation type="submission" date="2015-06" db="UniProtKB">
        <authorList>
            <consortium name="EnsemblMetazoa"/>
        </authorList>
    </citation>
    <scope>IDENTIFICATION</scope>
</reference>
<feature type="non-terminal residue" evidence="6">
    <location>
        <position position="1"/>
    </location>
</feature>
<keyword evidence="3" id="KW-0812">Transmembrane</keyword>
<dbReference type="PROSITE" id="PS00498">
    <property type="entry name" value="TYROSINASE_2"/>
    <property type="match status" value="1"/>
</dbReference>